<evidence type="ECO:0000313" key="2">
    <source>
        <dbReference type="Proteomes" id="UP000094329"/>
    </source>
</evidence>
<keyword evidence="2" id="KW-1185">Reference proteome</keyword>
<protein>
    <submittedName>
        <fullName evidence="1">Uncharacterized protein</fullName>
    </submittedName>
</protein>
<sequence>MSIQCQLFWKENEYWAIGYRQLQNSTVLLEVSQRKGARHKMTYLEAFKTSDIPSAVQALERLSICKKLDAGYVPGEEFNAKGNACFNLL</sequence>
<reference evidence="1 2" key="1">
    <citation type="submission" date="2016-08" db="EMBL/GenBank/DDBJ databases">
        <title>Draft genome sequence of Candidatus Piscirickettsia litoralis, from seawater.</title>
        <authorList>
            <person name="Wan X."/>
            <person name="Lee A.J."/>
            <person name="Hou S."/>
            <person name="Donachie S.P."/>
        </authorList>
    </citation>
    <scope>NUCLEOTIDE SEQUENCE [LARGE SCALE GENOMIC DNA]</scope>
    <source>
        <strain evidence="1 2">Y2</strain>
    </source>
</reference>
<proteinExistence type="predicted"/>
<comment type="caution">
    <text evidence="1">The sequence shown here is derived from an EMBL/GenBank/DDBJ whole genome shotgun (WGS) entry which is preliminary data.</text>
</comment>
<accession>A0ABX3A1U8</accession>
<gene>
    <name evidence="1" type="ORF">BGC07_16525</name>
</gene>
<dbReference type="EMBL" id="MDTU01000003">
    <property type="protein sequence ID" value="ODN41375.1"/>
    <property type="molecule type" value="Genomic_DNA"/>
</dbReference>
<name>A0ABX3A1U8_9GAMM</name>
<evidence type="ECO:0000313" key="1">
    <source>
        <dbReference type="EMBL" id="ODN41375.1"/>
    </source>
</evidence>
<dbReference type="Proteomes" id="UP000094329">
    <property type="component" value="Unassembled WGS sequence"/>
</dbReference>
<organism evidence="1 2">
    <name type="scientific">Piscirickettsia litoralis</name>
    <dbReference type="NCBI Taxonomy" id="1891921"/>
    <lineage>
        <taxon>Bacteria</taxon>
        <taxon>Pseudomonadati</taxon>
        <taxon>Pseudomonadota</taxon>
        <taxon>Gammaproteobacteria</taxon>
        <taxon>Thiotrichales</taxon>
        <taxon>Piscirickettsiaceae</taxon>
        <taxon>Piscirickettsia</taxon>
    </lineage>
</organism>
<dbReference type="RefSeq" id="WP_069314168.1">
    <property type="nucleotide sequence ID" value="NZ_MDTU01000003.1"/>
</dbReference>